<evidence type="ECO:0000313" key="1">
    <source>
        <dbReference type="EMBL" id="MPM44471.1"/>
    </source>
</evidence>
<dbReference type="AlphaFoldDB" id="A0A644ZX15"/>
<proteinExistence type="predicted"/>
<accession>A0A644ZX15</accession>
<dbReference type="EMBL" id="VSSQ01010490">
    <property type="protein sequence ID" value="MPM44471.1"/>
    <property type="molecule type" value="Genomic_DNA"/>
</dbReference>
<sequence>MGLQAGDLLLHRQSFSGDARFLEFFLEVFFPHVPFVREDGTEGSVGDVVLFPRSLPHPVVEDPLVVVDPLGLEDHVFFAQRCAGDGFVDVKVVLHVLRDFRRFDAFVPDPVVLRLHVVPRELAHSHEGEPEAEVGEVEQGFRFVFEGGDLFVHHVHEDDPRFVVLGALEGEEVPSPLGHGFLAPVLGDFKSLAFHADLFHDFPAGAVPFREDVLHFPDAFAHGGGEFVPAVHHAVDEFHELVSGTEPQLQSVCVLFGEKPQFVAFADEGESGAERDGVEGVVVGVVVGFDGPQGVEDAHVGPEAGGGFVFGAVHGDFFALVGAGAELKAVHSLGAGHGAPVPAAVGVSLGEVLFVFFRGDGPDGLRSAKLEVVHRQDVVVVHDFVEVRGAGGPHDALHVVVVPDFTVELGPHFLEGGQVGGSVFGSREAPFPDDEGEDPLVPQYGASPSPSGLLEPGDLPPGVVEADVQGSPIAVLGGTAGADDGDGDFVVLVFGETVVESFGDVVGVPLLRGRRVDADLPFVAVDGDDHVFRRFPRDGEGVEARRLEVGTEVPSGVAVVGLVREGRQEDGVGFAGAGVLGDAADGAPGDDEGVFGGVPPALRGDGVPENLEAETPASGVGADHVLVYVMDGMAVLPVPVPEVYDEVFAGVAPVQGGPVVTPFGEELHVVGGHGPTPPSRCL</sequence>
<protein>
    <submittedName>
        <fullName evidence="1">Uncharacterized protein</fullName>
    </submittedName>
</protein>
<gene>
    <name evidence="1" type="ORF">SDC9_91149</name>
</gene>
<name>A0A644ZX15_9ZZZZ</name>
<reference evidence="1" key="1">
    <citation type="submission" date="2019-08" db="EMBL/GenBank/DDBJ databases">
        <authorList>
            <person name="Kucharzyk K."/>
            <person name="Murdoch R.W."/>
            <person name="Higgins S."/>
            <person name="Loffler F."/>
        </authorList>
    </citation>
    <scope>NUCLEOTIDE SEQUENCE</scope>
</reference>
<organism evidence="1">
    <name type="scientific">bioreactor metagenome</name>
    <dbReference type="NCBI Taxonomy" id="1076179"/>
    <lineage>
        <taxon>unclassified sequences</taxon>
        <taxon>metagenomes</taxon>
        <taxon>ecological metagenomes</taxon>
    </lineage>
</organism>
<comment type="caution">
    <text evidence="1">The sequence shown here is derived from an EMBL/GenBank/DDBJ whole genome shotgun (WGS) entry which is preliminary data.</text>
</comment>